<feature type="transmembrane region" description="Helical" evidence="7">
    <location>
        <begin position="163"/>
        <end position="186"/>
    </location>
</feature>
<dbReference type="Pfam" id="PF16491">
    <property type="entry name" value="Peptidase_M48_N"/>
    <property type="match status" value="1"/>
</dbReference>
<keyword evidence="4" id="KW-0378">Hydrolase</keyword>
<organism evidence="10">
    <name type="scientific">freshwater metagenome</name>
    <dbReference type="NCBI Taxonomy" id="449393"/>
    <lineage>
        <taxon>unclassified sequences</taxon>
        <taxon>metagenomes</taxon>
        <taxon>ecological metagenomes</taxon>
    </lineage>
</organism>
<evidence type="ECO:0000256" key="5">
    <source>
        <dbReference type="ARBA" id="ARBA00022833"/>
    </source>
</evidence>
<keyword evidence="7" id="KW-0472">Membrane</keyword>
<evidence type="ECO:0000259" key="9">
    <source>
        <dbReference type="Pfam" id="PF16491"/>
    </source>
</evidence>
<keyword evidence="5" id="KW-0862">Zinc</keyword>
<dbReference type="PANTHER" id="PTHR10120">
    <property type="entry name" value="CAAX PRENYL PROTEASE 1"/>
    <property type="match status" value="1"/>
</dbReference>
<feature type="transmembrane region" description="Helical" evidence="7">
    <location>
        <begin position="92"/>
        <end position="114"/>
    </location>
</feature>
<keyword evidence="3" id="KW-0479">Metal-binding</keyword>
<evidence type="ECO:0000313" key="10">
    <source>
        <dbReference type="EMBL" id="CAB4919334.1"/>
    </source>
</evidence>
<dbReference type="GO" id="GO:0006508">
    <property type="term" value="P:proteolysis"/>
    <property type="evidence" value="ECO:0007669"/>
    <property type="project" value="UniProtKB-KW"/>
</dbReference>
<feature type="transmembrane region" description="Helical" evidence="7">
    <location>
        <begin position="134"/>
        <end position="156"/>
    </location>
</feature>
<feature type="transmembrane region" description="Helical" evidence="7">
    <location>
        <begin position="278"/>
        <end position="300"/>
    </location>
</feature>
<feature type="transmembrane region" description="Helical" evidence="7">
    <location>
        <begin position="51"/>
        <end position="71"/>
    </location>
</feature>
<keyword evidence="7" id="KW-0812">Transmembrane</keyword>
<protein>
    <submittedName>
        <fullName evidence="10">Unannotated protein</fullName>
    </submittedName>
</protein>
<dbReference type="Gene3D" id="3.30.2010.10">
    <property type="entry name" value="Metalloproteases ('zincins'), catalytic domain"/>
    <property type="match status" value="1"/>
</dbReference>
<feature type="domain" description="Peptidase M48" evidence="8">
    <location>
        <begin position="203"/>
        <end position="392"/>
    </location>
</feature>
<evidence type="ECO:0000256" key="4">
    <source>
        <dbReference type="ARBA" id="ARBA00022801"/>
    </source>
</evidence>
<dbReference type="Pfam" id="PF01435">
    <property type="entry name" value="Peptidase_M48"/>
    <property type="match status" value="1"/>
</dbReference>
<dbReference type="InterPro" id="IPR032456">
    <property type="entry name" value="Peptidase_M48_N"/>
</dbReference>
<dbReference type="GO" id="GO:0004222">
    <property type="term" value="F:metalloendopeptidase activity"/>
    <property type="evidence" value="ECO:0007669"/>
    <property type="project" value="InterPro"/>
</dbReference>
<reference evidence="10" key="1">
    <citation type="submission" date="2020-05" db="EMBL/GenBank/DDBJ databases">
        <authorList>
            <person name="Chiriac C."/>
            <person name="Salcher M."/>
            <person name="Ghai R."/>
            <person name="Kavagutti S V."/>
        </authorList>
    </citation>
    <scope>NUCLEOTIDE SEQUENCE</scope>
</reference>
<keyword evidence="7" id="KW-1133">Transmembrane helix</keyword>
<dbReference type="EMBL" id="CAFBMX010000002">
    <property type="protein sequence ID" value="CAB4919334.1"/>
    <property type="molecule type" value="Genomic_DNA"/>
</dbReference>
<evidence type="ECO:0000256" key="1">
    <source>
        <dbReference type="ARBA" id="ARBA00001947"/>
    </source>
</evidence>
<comment type="cofactor">
    <cofactor evidence="1">
        <name>Zn(2+)</name>
        <dbReference type="ChEBI" id="CHEBI:29105"/>
    </cofactor>
</comment>
<feature type="domain" description="CAAX prenyl protease 1 N-terminal" evidence="9">
    <location>
        <begin position="121"/>
        <end position="192"/>
    </location>
</feature>
<dbReference type="InterPro" id="IPR001915">
    <property type="entry name" value="Peptidase_M48"/>
</dbReference>
<name>A0A6J7HHJ6_9ZZZZ</name>
<evidence type="ECO:0000256" key="3">
    <source>
        <dbReference type="ARBA" id="ARBA00022723"/>
    </source>
</evidence>
<evidence type="ECO:0000259" key="8">
    <source>
        <dbReference type="Pfam" id="PF01435"/>
    </source>
</evidence>
<evidence type="ECO:0000256" key="2">
    <source>
        <dbReference type="ARBA" id="ARBA00022670"/>
    </source>
</evidence>
<accession>A0A6J7HHJ6</accession>
<sequence>MLALVGSVAMAELAVALLAPRSGVLDPAQVDLGRFFTARQLDHAADFRGPQLWLFVGTLLVQAAVLALLVLRSGRIGTLLARPWRRPVLVSAAAGAGISVLLVLATLPVLAVMRARAIDVGLVTQSWGGWLWDVARSAALGALLAAIATAAAVALMRRLPRGWWAPASGVVVAIAAVLVFAGPLVLDPLFNRFERLPPGPTRTEVLNLAQRAGVNVGEVYVVDASRRTTAANAYVTGFGSSRRVVLYDTLLRDFPRAQTRLVVAHELGHVHYRDVPRALLFILLAAPLGMLAVALLTRWWAPLPAGSRAGPATVPALFVAFTLVALLITTVSNQLSRRVEARADTYALELTGEARTFIDQQQRLAVQNVADPDPAAAVRFLLRTHPTARERIGVGVAWEAGRRP</sequence>
<evidence type="ECO:0000256" key="6">
    <source>
        <dbReference type="ARBA" id="ARBA00023049"/>
    </source>
</evidence>
<feature type="transmembrane region" description="Helical" evidence="7">
    <location>
        <begin position="312"/>
        <end position="332"/>
    </location>
</feature>
<keyword evidence="2" id="KW-0645">Protease</keyword>
<gene>
    <name evidence="10" type="ORF">UFOPK3674_00446</name>
</gene>
<proteinExistence type="predicted"/>
<dbReference type="AlphaFoldDB" id="A0A6J7HHJ6"/>
<evidence type="ECO:0000256" key="7">
    <source>
        <dbReference type="SAM" id="Phobius"/>
    </source>
</evidence>
<keyword evidence="6" id="KW-0482">Metalloprotease</keyword>
<dbReference type="GO" id="GO:0046872">
    <property type="term" value="F:metal ion binding"/>
    <property type="evidence" value="ECO:0007669"/>
    <property type="project" value="UniProtKB-KW"/>
</dbReference>